<dbReference type="AlphaFoldDB" id="A0A0E9RTU0"/>
<reference evidence="1" key="2">
    <citation type="journal article" date="2015" name="Fish Shellfish Immunol.">
        <title>Early steps in the European eel (Anguilla anguilla)-Vibrio vulnificus interaction in the gills: Role of the RtxA13 toxin.</title>
        <authorList>
            <person name="Callol A."/>
            <person name="Pajuelo D."/>
            <person name="Ebbesson L."/>
            <person name="Teles M."/>
            <person name="MacKenzie S."/>
            <person name="Amaro C."/>
        </authorList>
    </citation>
    <scope>NUCLEOTIDE SEQUENCE</scope>
</reference>
<name>A0A0E9RTU0_ANGAN</name>
<sequence length="56" mass="6622">MLPFNLCKRVISVELLKVNDAGQCKLTISILHKKRLLGHFHFDFYRMASFCQYFSL</sequence>
<reference evidence="1" key="1">
    <citation type="submission" date="2014-11" db="EMBL/GenBank/DDBJ databases">
        <authorList>
            <person name="Amaro Gonzalez C."/>
        </authorList>
    </citation>
    <scope>NUCLEOTIDE SEQUENCE</scope>
</reference>
<proteinExistence type="predicted"/>
<evidence type="ECO:0000313" key="1">
    <source>
        <dbReference type="EMBL" id="JAH31713.1"/>
    </source>
</evidence>
<organism evidence="1">
    <name type="scientific">Anguilla anguilla</name>
    <name type="common">European freshwater eel</name>
    <name type="synonym">Muraena anguilla</name>
    <dbReference type="NCBI Taxonomy" id="7936"/>
    <lineage>
        <taxon>Eukaryota</taxon>
        <taxon>Metazoa</taxon>
        <taxon>Chordata</taxon>
        <taxon>Craniata</taxon>
        <taxon>Vertebrata</taxon>
        <taxon>Euteleostomi</taxon>
        <taxon>Actinopterygii</taxon>
        <taxon>Neopterygii</taxon>
        <taxon>Teleostei</taxon>
        <taxon>Anguilliformes</taxon>
        <taxon>Anguillidae</taxon>
        <taxon>Anguilla</taxon>
    </lineage>
</organism>
<protein>
    <submittedName>
        <fullName evidence="1">Uncharacterized protein</fullName>
    </submittedName>
</protein>
<dbReference type="EMBL" id="GBXM01076864">
    <property type="protein sequence ID" value="JAH31713.1"/>
    <property type="molecule type" value="Transcribed_RNA"/>
</dbReference>
<accession>A0A0E9RTU0</accession>